<dbReference type="EC" id="2.1.2.2" evidence="2"/>
<evidence type="ECO:0000313" key="6">
    <source>
        <dbReference type="EMBL" id="PIR86598.1"/>
    </source>
</evidence>
<feature type="domain" description="Formyl transferase N-terminal" evidence="5">
    <location>
        <begin position="23"/>
        <end position="210"/>
    </location>
</feature>
<comment type="pathway">
    <text evidence="1">Purine metabolism; IMP biosynthesis via de novo pathway; N(2)-formyl-N(1)-(5-phospho-D-ribosyl)glycinamide from N(1)-(5-phospho-D-ribosyl)glycinamide (10-formyl THF route): step 1/1.</text>
</comment>
<dbReference type="InterPro" id="IPR002376">
    <property type="entry name" value="Formyl_transf_N"/>
</dbReference>
<evidence type="ECO:0000256" key="2">
    <source>
        <dbReference type="ARBA" id="ARBA00012254"/>
    </source>
</evidence>
<dbReference type="GO" id="GO:0004644">
    <property type="term" value="F:phosphoribosylglycinamide formyltransferase activity"/>
    <property type="evidence" value="ECO:0007669"/>
    <property type="project" value="UniProtKB-EC"/>
</dbReference>
<evidence type="ECO:0000256" key="4">
    <source>
        <dbReference type="ARBA" id="ARBA00022755"/>
    </source>
</evidence>
<organism evidence="6 7">
    <name type="scientific">Candidatus Kaiserbacteria bacterium CG10_big_fil_rev_8_21_14_0_10_43_70</name>
    <dbReference type="NCBI Taxonomy" id="1974605"/>
    <lineage>
        <taxon>Bacteria</taxon>
        <taxon>Candidatus Kaiseribacteriota</taxon>
    </lineage>
</organism>
<name>A0A2H0UJL4_9BACT</name>
<dbReference type="Pfam" id="PF00551">
    <property type="entry name" value="Formyl_trans_N"/>
    <property type="match status" value="1"/>
</dbReference>
<comment type="caution">
    <text evidence="6">The sequence shown here is derived from an EMBL/GenBank/DDBJ whole genome shotgun (WGS) entry which is preliminary data.</text>
</comment>
<keyword evidence="3" id="KW-0808">Transferase</keyword>
<evidence type="ECO:0000259" key="5">
    <source>
        <dbReference type="Pfam" id="PF00551"/>
    </source>
</evidence>
<dbReference type="GO" id="GO:0006189">
    <property type="term" value="P:'de novo' IMP biosynthetic process"/>
    <property type="evidence" value="ECO:0007669"/>
    <property type="project" value="TreeGrafter"/>
</dbReference>
<reference evidence="7" key="1">
    <citation type="submission" date="2017-09" db="EMBL/GenBank/DDBJ databases">
        <title>Depth-based differentiation of microbial function through sediment-hosted aquifers and enrichment of novel symbionts in the deep terrestrial subsurface.</title>
        <authorList>
            <person name="Probst A.J."/>
            <person name="Ladd B."/>
            <person name="Jarett J.K."/>
            <person name="Geller-Mcgrath D.E."/>
            <person name="Sieber C.M.K."/>
            <person name="Emerson J.B."/>
            <person name="Anantharaman K."/>
            <person name="Thomas B.C."/>
            <person name="Malmstrom R."/>
            <person name="Stieglmeier M."/>
            <person name="Klingl A."/>
            <person name="Woyke T."/>
            <person name="Ryan C.M."/>
            <person name="Banfield J.F."/>
        </authorList>
    </citation>
    <scope>NUCLEOTIDE SEQUENCE [LARGE SCALE GENOMIC DNA]</scope>
</reference>
<dbReference type="Proteomes" id="UP000230706">
    <property type="component" value="Unassembled WGS sequence"/>
</dbReference>
<dbReference type="EMBL" id="PFBF01000001">
    <property type="protein sequence ID" value="PIR86598.1"/>
    <property type="molecule type" value="Genomic_DNA"/>
</dbReference>
<evidence type="ECO:0000313" key="7">
    <source>
        <dbReference type="Proteomes" id="UP000230706"/>
    </source>
</evidence>
<dbReference type="PANTHER" id="PTHR43369:SF2">
    <property type="entry name" value="PHOSPHORIBOSYLGLYCINAMIDE FORMYLTRANSFERASE"/>
    <property type="match status" value="1"/>
</dbReference>
<sequence>MIVSIKIAGKGNNMEKLKTGRPKLIIFASGSKDGGGSGFENLVTSKELDADIVAVVSNHEYGGVRERAGRLGIKFIHFPPTLSESGKKTWDAEGYKRIVKEAGAEWVALSGWLKLVKGLDPAKTFNIHPASLSLLNGQFGGDGMYGRYVHEAAKEALDNGEIEESGVTMHFVTDEYDRGPAFFEVRVPLTKEMTADEIGKVVNEAEHKYQPLITSMVANGEISWDGKEPKTLSVPEGYEFLPPAR</sequence>
<dbReference type="AlphaFoldDB" id="A0A2H0UJL4"/>
<proteinExistence type="predicted"/>
<accession>A0A2H0UJL4</accession>
<dbReference type="InterPro" id="IPR036477">
    <property type="entry name" value="Formyl_transf_N_sf"/>
</dbReference>
<dbReference type="Gene3D" id="3.40.50.170">
    <property type="entry name" value="Formyl transferase, N-terminal domain"/>
    <property type="match status" value="1"/>
</dbReference>
<dbReference type="SUPFAM" id="SSF53328">
    <property type="entry name" value="Formyltransferase"/>
    <property type="match status" value="1"/>
</dbReference>
<gene>
    <name evidence="6" type="ORF">COU13_00015</name>
</gene>
<protein>
    <recommendedName>
        <fullName evidence="2">phosphoribosylglycinamide formyltransferase 1</fullName>
        <ecNumber evidence="2">2.1.2.2</ecNumber>
    </recommendedName>
</protein>
<dbReference type="GO" id="GO:0005829">
    <property type="term" value="C:cytosol"/>
    <property type="evidence" value="ECO:0007669"/>
    <property type="project" value="TreeGrafter"/>
</dbReference>
<dbReference type="PANTHER" id="PTHR43369">
    <property type="entry name" value="PHOSPHORIBOSYLGLYCINAMIDE FORMYLTRANSFERASE"/>
    <property type="match status" value="1"/>
</dbReference>
<keyword evidence="4" id="KW-0658">Purine biosynthesis</keyword>
<evidence type="ECO:0000256" key="3">
    <source>
        <dbReference type="ARBA" id="ARBA00022679"/>
    </source>
</evidence>
<evidence type="ECO:0000256" key="1">
    <source>
        <dbReference type="ARBA" id="ARBA00005054"/>
    </source>
</evidence>